<dbReference type="GO" id="GO:0008017">
    <property type="term" value="F:microtubule binding"/>
    <property type="evidence" value="ECO:0007669"/>
    <property type="project" value="UniProtKB-UniRule"/>
</dbReference>
<dbReference type="InterPro" id="IPR015415">
    <property type="entry name" value="Spast_Vps4_C"/>
</dbReference>
<keyword evidence="7 8" id="KW-0413">Isomerase</keyword>
<feature type="compositionally biased region" description="Low complexity" evidence="9">
    <location>
        <begin position="185"/>
        <end position="205"/>
    </location>
</feature>
<dbReference type="FunFam" id="1.10.8.60:FF:000025">
    <property type="entry name" value="Katanin p60 ATPase-containing subunit A1"/>
    <property type="match status" value="1"/>
</dbReference>
<dbReference type="GO" id="GO:0005524">
    <property type="term" value="F:ATP binding"/>
    <property type="evidence" value="ECO:0007669"/>
    <property type="project" value="UniProtKB-KW"/>
</dbReference>
<dbReference type="GO" id="GO:0051013">
    <property type="term" value="P:microtubule severing"/>
    <property type="evidence" value="ECO:0007669"/>
    <property type="project" value="UniProtKB-UniRule"/>
</dbReference>
<keyword evidence="6 8" id="KW-0206">Cytoskeleton</keyword>
<dbReference type="InterPro" id="IPR028596">
    <property type="entry name" value="KATNA1"/>
</dbReference>
<dbReference type="EMBL" id="KE346370">
    <property type="protein sequence ID" value="KJE96064.1"/>
    <property type="molecule type" value="Genomic_DNA"/>
</dbReference>
<dbReference type="FunCoup" id="A0A0D2X4H4">
    <property type="interactions" value="24"/>
</dbReference>
<keyword evidence="2 8" id="KW-0963">Cytoplasm</keyword>
<dbReference type="GO" id="GO:0008568">
    <property type="term" value="F:microtubule severing ATPase activity"/>
    <property type="evidence" value="ECO:0007669"/>
    <property type="project" value="UniProtKB-EC"/>
</dbReference>
<dbReference type="FunFam" id="3.40.50.300:FF:000159">
    <property type="entry name" value="Katanin p60 ATPase-containing subunit A1"/>
    <property type="match status" value="1"/>
</dbReference>
<keyword evidence="5 8" id="KW-0067">ATP-binding</keyword>
<evidence type="ECO:0000313" key="12">
    <source>
        <dbReference type="Proteomes" id="UP000008743"/>
    </source>
</evidence>
<dbReference type="Pfam" id="PF09336">
    <property type="entry name" value="Vps4_C"/>
    <property type="match status" value="1"/>
</dbReference>
<feature type="region of interest" description="Disordered" evidence="9">
    <location>
        <begin position="137"/>
        <end position="315"/>
    </location>
</feature>
<feature type="compositionally biased region" description="Low complexity" evidence="9">
    <location>
        <begin position="360"/>
        <end position="373"/>
    </location>
</feature>
<evidence type="ECO:0000256" key="2">
    <source>
        <dbReference type="ARBA" id="ARBA00022490"/>
    </source>
</evidence>
<evidence type="ECO:0000256" key="4">
    <source>
        <dbReference type="ARBA" id="ARBA00022741"/>
    </source>
</evidence>
<dbReference type="InterPro" id="IPR027417">
    <property type="entry name" value="P-loop_NTPase"/>
</dbReference>
<dbReference type="GO" id="GO:0005819">
    <property type="term" value="C:spindle"/>
    <property type="evidence" value="ECO:0007669"/>
    <property type="project" value="UniProtKB-SubCell"/>
</dbReference>
<feature type="compositionally biased region" description="Polar residues" evidence="9">
    <location>
        <begin position="375"/>
        <end position="387"/>
    </location>
</feature>
<evidence type="ECO:0000259" key="10">
    <source>
        <dbReference type="SMART" id="SM00382"/>
    </source>
</evidence>
<feature type="domain" description="AAA+ ATPase" evidence="10">
    <location>
        <begin position="476"/>
        <end position="618"/>
    </location>
</feature>
<dbReference type="GO" id="GO:0005874">
    <property type="term" value="C:microtubule"/>
    <property type="evidence" value="ECO:0007669"/>
    <property type="project" value="UniProtKB-KW"/>
</dbReference>
<evidence type="ECO:0000256" key="5">
    <source>
        <dbReference type="ARBA" id="ARBA00022840"/>
    </source>
</evidence>
<dbReference type="InterPro" id="IPR048612">
    <property type="entry name" value="KTNA1_AAA_dom"/>
</dbReference>
<comment type="catalytic activity">
    <reaction evidence="8">
        <text>n ATP + n H2O + a microtubule = n ADP + n phosphate + (n+1) alpha/beta tubulin heterodimers.</text>
        <dbReference type="EC" id="5.6.1.1"/>
    </reaction>
</comment>
<dbReference type="InParanoid" id="A0A0D2X4H4"/>
<dbReference type="Gene3D" id="3.40.50.300">
    <property type="entry name" value="P-loop containing nucleotide triphosphate hydrolases"/>
    <property type="match status" value="1"/>
</dbReference>
<keyword evidence="4 8" id="KW-0547">Nucleotide-binding</keyword>
<comment type="similarity">
    <text evidence="8">Belongs to the AAA ATPase family. Katanin p60 subunit A1 subfamily.</text>
</comment>
<dbReference type="EC" id="5.6.1.1" evidence="8"/>
<evidence type="ECO:0000256" key="3">
    <source>
        <dbReference type="ARBA" id="ARBA00022701"/>
    </source>
</evidence>
<dbReference type="SUPFAM" id="SSF52540">
    <property type="entry name" value="P-loop containing nucleoside triphosphate hydrolases"/>
    <property type="match status" value="1"/>
</dbReference>
<dbReference type="PANTHER" id="PTHR23074">
    <property type="entry name" value="AAA DOMAIN-CONTAINING"/>
    <property type="match status" value="1"/>
</dbReference>
<organism evidence="11 12">
    <name type="scientific">Capsaspora owczarzaki (strain ATCC 30864)</name>
    <dbReference type="NCBI Taxonomy" id="595528"/>
    <lineage>
        <taxon>Eukaryota</taxon>
        <taxon>Filasterea</taxon>
        <taxon>Capsaspora</taxon>
    </lineage>
</organism>
<dbReference type="SMART" id="SM00382">
    <property type="entry name" value="AAA"/>
    <property type="match status" value="1"/>
</dbReference>
<dbReference type="STRING" id="595528.A0A0D2X4H4"/>
<dbReference type="eggNOG" id="KOG0738">
    <property type="taxonomic scope" value="Eukaryota"/>
</dbReference>
<evidence type="ECO:0000256" key="9">
    <source>
        <dbReference type="SAM" id="MobiDB-lite"/>
    </source>
</evidence>
<dbReference type="AlphaFoldDB" id="A0A0D2X4H4"/>
<gene>
    <name evidence="8" type="primary">KATNA1</name>
    <name evidence="11" type="ORF">CAOG_009988</name>
</gene>
<evidence type="ECO:0000256" key="7">
    <source>
        <dbReference type="ARBA" id="ARBA00023235"/>
    </source>
</evidence>
<evidence type="ECO:0000313" key="11">
    <source>
        <dbReference type="EMBL" id="KJE96064.1"/>
    </source>
</evidence>
<comment type="subcellular location">
    <subcellularLocation>
        <location evidence="1">Cytoplasm</location>
        <location evidence="1">Cytoskeleton</location>
        <location evidence="1">Spindle</location>
    </subcellularLocation>
</comment>
<evidence type="ECO:0000256" key="6">
    <source>
        <dbReference type="ARBA" id="ARBA00023212"/>
    </source>
</evidence>
<proteinExistence type="inferred from homology"/>
<dbReference type="PROSITE" id="PS00674">
    <property type="entry name" value="AAA"/>
    <property type="match status" value="1"/>
</dbReference>
<dbReference type="Gene3D" id="1.10.8.60">
    <property type="match status" value="1"/>
</dbReference>
<feature type="compositionally biased region" description="Low complexity" evidence="9">
    <location>
        <begin position="337"/>
        <end position="349"/>
    </location>
</feature>
<evidence type="ECO:0000256" key="8">
    <source>
        <dbReference type="HAMAP-Rule" id="MF_03023"/>
    </source>
</evidence>
<reference evidence="12" key="1">
    <citation type="submission" date="2011-02" db="EMBL/GenBank/DDBJ databases">
        <title>The Genome Sequence of Capsaspora owczarzaki ATCC 30864.</title>
        <authorList>
            <person name="Russ C."/>
            <person name="Cuomo C."/>
            <person name="Burger G."/>
            <person name="Gray M.W."/>
            <person name="Holland P.W.H."/>
            <person name="King N."/>
            <person name="Lang F.B.F."/>
            <person name="Roger A.J."/>
            <person name="Ruiz-Trillo I."/>
            <person name="Young S.K."/>
            <person name="Zeng Q."/>
            <person name="Gargeya S."/>
            <person name="Alvarado L."/>
            <person name="Berlin A."/>
            <person name="Chapman S.B."/>
            <person name="Chen Z."/>
            <person name="Freedman E."/>
            <person name="Gellesch M."/>
            <person name="Goldberg J."/>
            <person name="Griggs A."/>
            <person name="Gujja S."/>
            <person name="Heilman E."/>
            <person name="Heiman D."/>
            <person name="Howarth C."/>
            <person name="Mehta T."/>
            <person name="Neiman D."/>
            <person name="Pearson M."/>
            <person name="Roberts A."/>
            <person name="Saif S."/>
            <person name="Shea T."/>
            <person name="Shenoy N."/>
            <person name="Sisk P."/>
            <person name="Stolte C."/>
            <person name="Sykes S."/>
            <person name="White J."/>
            <person name="Yandava C."/>
            <person name="Haas B."/>
            <person name="Nusbaum C."/>
            <person name="Birren B."/>
        </authorList>
    </citation>
    <scope>NUCLEOTIDE SEQUENCE</scope>
    <source>
        <strain evidence="12">ATCC 30864</strain>
    </source>
</reference>
<sequence length="726" mass="77154">MLADGIRAAHECALSGDYRTAVSTLTSCMEAIHGALVAAPSSPAHGSPAGLRALLAQLVLELKVLRRLEVASSMPISTTVTTTTTTTTDADSTGVKKSAGLPPAVAVEAENVQTNNYAAVPLERFHDINPSMFNESAEISENEDDDNAGQSSDARSEPARQQGNYALPFANRPGRHVSANSDNMSSPAAPHAQQSSSSQRSFPAAGVRDGRRRMQQPIAPPSKRGLASSPSGVDAQNALENLNDASARDRRGNNARGATASSLARTRSPQVSGAARGAAGNAGGPGSLSTKPRVTAVTPTRSRQGLRANSAASGNAAVSTAFTIALNDATAEKPSARQRSSAPSAGARRNAVAATSGNRASAAHKSAAAIAGAQHMSQTYNQAGKTKSSNEKQPEDDGGEGNDADGDEPGERTFASFNTSGYDKDLIESLERDIISKHPSVRWTDIADLENAKRLLEEAVVLPMLLPDYFTGIRRPWKGVLMVGPPGTGKTMLAKAVATECGTTFFNVSASTLTSKYRGDSEKLVRLLFDMARFYAPSTIFIDEIDSICSKRGGHEEHEASRRVKSELLVQMDGVGSSTVGDDASKVVMVLAATNFPWDLDEALRRRLEKRIYIPLPSAEGRSQLLKLNLRGVAQADDVNVDEIAKKMEGYSGADITNVCRDASMMAMRRRIHGLSPEEIRNLPKEELDMPVTIQDFQSALSHVSKSVGTGDIEKHEKWMEEFGSS</sequence>
<comment type="function">
    <text evidence="8">Severs microtubules in an ATP-dependent manner. Microtubule severing may promote rapid reorganization of cellular microtubule arrays.</text>
</comment>
<dbReference type="Proteomes" id="UP000008743">
    <property type="component" value="Unassembled WGS sequence"/>
</dbReference>
<feature type="compositionally biased region" description="Polar residues" evidence="9">
    <location>
        <begin position="262"/>
        <end position="271"/>
    </location>
</feature>
<feature type="compositionally biased region" description="Acidic residues" evidence="9">
    <location>
        <begin position="396"/>
        <end position="408"/>
    </location>
</feature>
<dbReference type="InterPro" id="IPR003960">
    <property type="entry name" value="ATPase_AAA_CS"/>
</dbReference>
<dbReference type="InterPro" id="IPR050304">
    <property type="entry name" value="MT-severing_AAA_ATPase"/>
</dbReference>
<protein>
    <recommendedName>
        <fullName evidence="8">Katanin p60 ATPase-containing subunit A1</fullName>
        <shortName evidence="8">Katanin p60 subunit A1</shortName>
        <ecNumber evidence="8">5.6.1.1</ecNumber>
    </recommendedName>
    <alternativeName>
        <fullName evidence="8">p60 katanin</fullName>
    </alternativeName>
</protein>
<dbReference type="InterPro" id="IPR041569">
    <property type="entry name" value="AAA_lid_3"/>
</dbReference>
<feature type="compositionally biased region" description="Polar residues" evidence="9">
    <location>
        <begin position="287"/>
        <end position="303"/>
    </location>
</feature>
<dbReference type="OrthoDB" id="5334845at2759"/>
<name>A0A0D2X4H4_CAPO3</name>
<dbReference type="GO" id="GO:0005737">
    <property type="term" value="C:cytoplasm"/>
    <property type="evidence" value="ECO:0007669"/>
    <property type="project" value="UniProtKB-UniRule"/>
</dbReference>
<evidence type="ECO:0000256" key="1">
    <source>
        <dbReference type="ARBA" id="ARBA00004186"/>
    </source>
</evidence>
<feature type="compositionally biased region" description="Acidic residues" evidence="9">
    <location>
        <begin position="138"/>
        <end position="147"/>
    </location>
</feature>
<dbReference type="PANTHER" id="PTHR23074:SF19">
    <property type="entry name" value="KATANIN P60 ATPASE-CONTAINING SUBUNIT A1"/>
    <property type="match status" value="1"/>
</dbReference>
<dbReference type="Pfam" id="PF17862">
    <property type="entry name" value="AAA_lid_3"/>
    <property type="match status" value="1"/>
</dbReference>
<dbReference type="Pfam" id="PF00004">
    <property type="entry name" value="AAA"/>
    <property type="match status" value="1"/>
</dbReference>
<dbReference type="CDD" id="cd19522">
    <property type="entry name" value="RecA-like_KTNA1"/>
    <property type="match status" value="1"/>
</dbReference>
<dbReference type="GO" id="GO:0016887">
    <property type="term" value="F:ATP hydrolysis activity"/>
    <property type="evidence" value="ECO:0007669"/>
    <property type="project" value="InterPro"/>
</dbReference>
<dbReference type="HAMAP" id="MF_03023">
    <property type="entry name" value="Katanin_p60_A1"/>
    <property type="match status" value="1"/>
</dbReference>
<dbReference type="InterPro" id="IPR003593">
    <property type="entry name" value="AAA+_ATPase"/>
</dbReference>
<dbReference type="PhylomeDB" id="A0A0D2X4H4"/>
<feature type="binding site" evidence="8">
    <location>
        <begin position="484"/>
        <end position="491"/>
    </location>
    <ligand>
        <name>ATP</name>
        <dbReference type="ChEBI" id="CHEBI:30616"/>
    </ligand>
</feature>
<accession>A0A0D2X4H4</accession>
<keyword evidence="12" id="KW-1185">Reference proteome</keyword>
<feature type="region of interest" description="Disordered" evidence="9">
    <location>
        <begin position="329"/>
        <end position="418"/>
    </location>
</feature>
<feature type="compositionally biased region" description="Polar residues" evidence="9">
    <location>
        <begin position="148"/>
        <end position="164"/>
    </location>
</feature>
<dbReference type="InterPro" id="IPR003959">
    <property type="entry name" value="ATPase_AAA_core"/>
</dbReference>
<keyword evidence="3 8" id="KW-0493">Microtubule</keyword>